<evidence type="ECO:0000313" key="2">
    <source>
        <dbReference type="EMBL" id="KAK7881278.1"/>
    </source>
</evidence>
<protein>
    <submittedName>
        <fullName evidence="2">Uncharacterized protein</fullName>
    </submittedName>
</protein>
<evidence type="ECO:0000256" key="1">
    <source>
        <dbReference type="SAM" id="MobiDB-lite"/>
    </source>
</evidence>
<dbReference type="PANTHER" id="PTHR16222:SF17">
    <property type="entry name" value="SELENOPROTEIN J"/>
    <property type="match status" value="1"/>
</dbReference>
<dbReference type="InterPro" id="IPR050792">
    <property type="entry name" value="ADP-ribosylglycohydrolase"/>
</dbReference>
<comment type="caution">
    <text evidence="2">The sequence shown here is derived from an EMBL/GenBank/DDBJ whole genome shotgun (WGS) entry which is preliminary data.</text>
</comment>
<dbReference type="PANTHER" id="PTHR16222">
    <property type="entry name" value="ADP-RIBOSYLGLYCOHYDROLASE"/>
    <property type="match status" value="1"/>
</dbReference>
<dbReference type="Proteomes" id="UP001460270">
    <property type="component" value="Unassembled WGS sequence"/>
</dbReference>
<sequence length="390" mass="43033">MAASVAERAVGAIIGQQWQMQQPMHWIYNPDKLKEVLSDLEPSPEFRPESATLFTREPGEQTCYGDQAYVLLQSLSACGAQPMHWIYNPDKLKEVLSDLEPSPEFRPESANPFTREPPENRPATETRPMCCCSLSAPVEVTLNSKSFLIFAHSESDIEQNSILLTETHVDVADLTKTLLQVLRSRDSLRPSLNDPYRQKGGPKAILPINGQETGSETDCQMDGITKLAPLVAMFAGRPEMLDKVETAVRVTQNNDTCVAVTLAAARPKTAESTRSGQCCHCTAVPGERQSVQVIPGADSCSLHKHMRLARRSPGGATWGPDSGWAGGAVRDTMRRGGCTASRSSFIGACFGAQTGLEGIPESWRNRTFRYAELLSWHKMWFQNIKRPRLS</sequence>
<dbReference type="SUPFAM" id="SSF101478">
    <property type="entry name" value="ADP-ribosylglycohydrolase"/>
    <property type="match status" value="1"/>
</dbReference>
<proteinExistence type="predicted"/>
<dbReference type="InterPro" id="IPR036705">
    <property type="entry name" value="Ribosyl_crysJ1_sf"/>
</dbReference>
<reference evidence="3" key="1">
    <citation type="submission" date="2024-04" db="EMBL/GenBank/DDBJ databases">
        <title>Salinicola lusitanus LLJ914,a marine bacterium isolated from the Okinawa Trough.</title>
        <authorList>
            <person name="Li J."/>
        </authorList>
    </citation>
    <scope>NUCLEOTIDE SEQUENCE [LARGE SCALE GENOMIC DNA]</scope>
</reference>
<organism evidence="2 3">
    <name type="scientific">Mugilogobius chulae</name>
    <name type="common">yellowstripe goby</name>
    <dbReference type="NCBI Taxonomy" id="88201"/>
    <lineage>
        <taxon>Eukaryota</taxon>
        <taxon>Metazoa</taxon>
        <taxon>Chordata</taxon>
        <taxon>Craniata</taxon>
        <taxon>Vertebrata</taxon>
        <taxon>Euteleostomi</taxon>
        <taxon>Actinopterygii</taxon>
        <taxon>Neopterygii</taxon>
        <taxon>Teleostei</taxon>
        <taxon>Neoteleostei</taxon>
        <taxon>Acanthomorphata</taxon>
        <taxon>Gobiaria</taxon>
        <taxon>Gobiiformes</taxon>
        <taxon>Gobioidei</taxon>
        <taxon>Gobiidae</taxon>
        <taxon>Gobionellinae</taxon>
        <taxon>Mugilogobius</taxon>
    </lineage>
</organism>
<feature type="region of interest" description="Disordered" evidence="1">
    <location>
        <begin position="98"/>
        <end position="126"/>
    </location>
</feature>
<accession>A0AAW0MXQ7</accession>
<name>A0AAW0MXQ7_9GOBI</name>
<dbReference type="EMBL" id="JBBPFD010000022">
    <property type="protein sequence ID" value="KAK7881278.1"/>
    <property type="molecule type" value="Genomic_DNA"/>
</dbReference>
<dbReference type="AlphaFoldDB" id="A0AAW0MXQ7"/>
<evidence type="ECO:0000313" key="3">
    <source>
        <dbReference type="Proteomes" id="UP001460270"/>
    </source>
</evidence>
<keyword evidence="3" id="KW-1185">Reference proteome</keyword>
<gene>
    <name evidence="2" type="ORF">WMY93_029687</name>
</gene>
<dbReference type="Gene3D" id="1.10.4080.10">
    <property type="entry name" value="ADP-ribosylation/Crystallin J1"/>
    <property type="match status" value="1"/>
</dbReference>